<comment type="caution">
    <text evidence="2">The sequence shown here is derived from an EMBL/GenBank/DDBJ whole genome shotgun (WGS) entry which is preliminary data.</text>
</comment>
<dbReference type="InterPro" id="IPR011009">
    <property type="entry name" value="Kinase-like_dom_sf"/>
</dbReference>
<dbReference type="SUPFAM" id="SSF56112">
    <property type="entry name" value="Protein kinase-like (PK-like)"/>
    <property type="match status" value="1"/>
</dbReference>
<reference evidence="2 3" key="1">
    <citation type="submission" date="2018-08" db="EMBL/GenBank/DDBJ databases">
        <title>Genome and evolution of the arbuscular mycorrhizal fungus Diversispora epigaea (formerly Glomus versiforme) and its bacterial endosymbionts.</title>
        <authorList>
            <person name="Sun X."/>
            <person name="Fei Z."/>
            <person name="Harrison M."/>
        </authorList>
    </citation>
    <scope>NUCLEOTIDE SEQUENCE [LARGE SCALE GENOMIC DNA]</scope>
    <source>
        <strain evidence="2 3">IT104</strain>
    </source>
</reference>
<sequence length="479" mass="56499">MATQEIVWNKKLSEVWNKVYFTMDSNIHKTVIEKEEYLKTKIQNDSSLTENEKSFLLNELWKKYDIFRIANNAMEKKLCDNCQSWRQAIKYCEICIRKYLKNNFGNWTSENDEIDKLIQECQQKTVAPFHVIEWINFDQFENIEYLTAGGCASIYTAMWKDGCYHKWNSENQILERLGKHKVILKRLNNSNNDNVKWFQEVTLSFTLDNTFLYLSKYFGLTKDPITNDYIIIYVIAISLHQINSQNVVHRDLHSGNILCSHTLQWYISDLGLSGPVNKPLNSIYGNLPYVAPEVLCDQIYTTKSDTYSLGILMWEIITGEVPYGEHEHDLYLMYAIVKGYRPKIHEEIPHEYADLMKQCWDADPNNRPCAFTICEKMGLLINSLYNEMNKQRKLITQPKKFKSKIKNFFKLKLTRNKDVIKNTRSIKNTKSKVYNFNMSISIQPRNATVEEQKIFHSKLNDELIISDEMEQLYFDNLNK</sequence>
<dbReference type="PROSITE" id="PS50011">
    <property type="entry name" value="PROTEIN_KINASE_DOM"/>
    <property type="match status" value="1"/>
</dbReference>
<dbReference type="PANTHER" id="PTHR44329">
    <property type="entry name" value="SERINE/THREONINE-PROTEIN KINASE TNNI3K-RELATED"/>
    <property type="match status" value="1"/>
</dbReference>
<evidence type="ECO:0000313" key="2">
    <source>
        <dbReference type="EMBL" id="RHZ84377.1"/>
    </source>
</evidence>
<dbReference type="STRING" id="1348612.A0A397JA48"/>
<proteinExistence type="predicted"/>
<evidence type="ECO:0000313" key="3">
    <source>
        <dbReference type="Proteomes" id="UP000266861"/>
    </source>
</evidence>
<dbReference type="Proteomes" id="UP000266861">
    <property type="component" value="Unassembled WGS sequence"/>
</dbReference>
<dbReference type="GO" id="GO:0005524">
    <property type="term" value="F:ATP binding"/>
    <property type="evidence" value="ECO:0007669"/>
    <property type="project" value="InterPro"/>
</dbReference>
<organism evidence="2 3">
    <name type="scientific">Diversispora epigaea</name>
    <dbReference type="NCBI Taxonomy" id="1348612"/>
    <lineage>
        <taxon>Eukaryota</taxon>
        <taxon>Fungi</taxon>
        <taxon>Fungi incertae sedis</taxon>
        <taxon>Mucoromycota</taxon>
        <taxon>Glomeromycotina</taxon>
        <taxon>Glomeromycetes</taxon>
        <taxon>Diversisporales</taxon>
        <taxon>Diversisporaceae</taxon>
        <taxon>Diversispora</taxon>
    </lineage>
</organism>
<gene>
    <name evidence="2" type="ORF">Glove_82g90</name>
</gene>
<dbReference type="Gene3D" id="1.10.510.10">
    <property type="entry name" value="Transferase(Phosphotransferase) domain 1"/>
    <property type="match status" value="1"/>
</dbReference>
<keyword evidence="3" id="KW-1185">Reference proteome</keyword>
<dbReference type="InterPro" id="IPR000719">
    <property type="entry name" value="Prot_kinase_dom"/>
</dbReference>
<dbReference type="GO" id="GO:0004674">
    <property type="term" value="F:protein serine/threonine kinase activity"/>
    <property type="evidence" value="ECO:0007669"/>
    <property type="project" value="TreeGrafter"/>
</dbReference>
<accession>A0A397JA48</accession>
<dbReference type="PRINTS" id="PR00109">
    <property type="entry name" value="TYRKINASE"/>
</dbReference>
<dbReference type="EMBL" id="PQFF01000078">
    <property type="protein sequence ID" value="RHZ84377.1"/>
    <property type="molecule type" value="Genomic_DNA"/>
</dbReference>
<dbReference type="Pfam" id="PF07714">
    <property type="entry name" value="PK_Tyr_Ser-Thr"/>
    <property type="match status" value="1"/>
</dbReference>
<dbReference type="InterPro" id="IPR051681">
    <property type="entry name" value="Ser/Thr_Kinases-Pseudokinases"/>
</dbReference>
<dbReference type="AlphaFoldDB" id="A0A397JA48"/>
<protein>
    <recommendedName>
        <fullName evidence="1">Protein kinase domain-containing protein</fullName>
    </recommendedName>
</protein>
<dbReference type="OrthoDB" id="4062651at2759"/>
<dbReference type="PANTHER" id="PTHR44329:SF6">
    <property type="entry name" value="RECEPTOR-INTERACTING SERINE_THREONINE-PROTEIN KINASE 1"/>
    <property type="match status" value="1"/>
</dbReference>
<dbReference type="InterPro" id="IPR001245">
    <property type="entry name" value="Ser-Thr/Tyr_kinase_cat_dom"/>
</dbReference>
<name>A0A397JA48_9GLOM</name>
<evidence type="ECO:0000259" key="1">
    <source>
        <dbReference type="PROSITE" id="PS50011"/>
    </source>
</evidence>
<feature type="domain" description="Protein kinase" evidence="1">
    <location>
        <begin position="140"/>
        <end position="380"/>
    </location>
</feature>